<dbReference type="EMBL" id="ML986632">
    <property type="protein sequence ID" value="KAF2263083.1"/>
    <property type="molecule type" value="Genomic_DNA"/>
</dbReference>
<gene>
    <name evidence="2" type="ORF">CC78DRAFT_618032</name>
</gene>
<proteinExistence type="predicted"/>
<comment type="caution">
    <text evidence="2">The sequence shown here is derived from an EMBL/GenBank/DDBJ whole genome shotgun (WGS) entry which is preliminary data.</text>
</comment>
<dbReference type="SUPFAM" id="SSF52047">
    <property type="entry name" value="RNI-like"/>
    <property type="match status" value="1"/>
</dbReference>
<evidence type="ECO:0000313" key="3">
    <source>
        <dbReference type="Proteomes" id="UP000800093"/>
    </source>
</evidence>
<dbReference type="InterPro" id="IPR001810">
    <property type="entry name" value="F-box_dom"/>
</dbReference>
<sequence length="443" mass="49864">MGTESSLQTLPKELVDQIVGFANDDDILSLRLTCRILEAKTFTNFTDTYFSVLKYDLSRYDTEFISLLAANERLRSAVKILRICTTRCTRQTSGATYSLGPKPLGHGYEWERGTYGELAGSLAIADDLGDLLKCKFINCRRFEITSSKTVMDNAMYGSYSLTPSDAIVILFKAISRKTIPVNSFDIDFRRFGPRLLLDPSRLYPLLVDKISGNEWSQLDSLYLRSCLQENPFAMNIILYLIESADSLRKLHIELNPDFTDQLLLGRLSKSASLPALRSINLLRIHVEDSNVLMEFLSRFEHTLTSIIFGYVTLYSNGWKQLIQDIGEKLAKLISFTFCNGVENDDDVLSEMFFCRLREDPSIPGDRFGIFQLSDSPTLVRDKVRVAGVHYRGRFMRGALAKVANSAYLLSTSGFAATQGPESPHLAGKDPDLPRVLGFQLLED</sequence>
<evidence type="ECO:0000313" key="2">
    <source>
        <dbReference type="EMBL" id="KAF2263083.1"/>
    </source>
</evidence>
<keyword evidence="3" id="KW-1185">Reference proteome</keyword>
<protein>
    <recommendedName>
        <fullName evidence="1">F-box domain-containing protein</fullName>
    </recommendedName>
</protein>
<feature type="domain" description="F-box" evidence="1">
    <location>
        <begin position="4"/>
        <end position="53"/>
    </location>
</feature>
<dbReference type="AlphaFoldDB" id="A0A9P4N2Y8"/>
<organism evidence="2 3">
    <name type="scientific">Lojkania enalia</name>
    <dbReference type="NCBI Taxonomy" id="147567"/>
    <lineage>
        <taxon>Eukaryota</taxon>
        <taxon>Fungi</taxon>
        <taxon>Dikarya</taxon>
        <taxon>Ascomycota</taxon>
        <taxon>Pezizomycotina</taxon>
        <taxon>Dothideomycetes</taxon>
        <taxon>Pleosporomycetidae</taxon>
        <taxon>Pleosporales</taxon>
        <taxon>Pleosporales incertae sedis</taxon>
        <taxon>Lojkania</taxon>
    </lineage>
</organism>
<dbReference type="OrthoDB" id="5279008at2759"/>
<name>A0A9P4N2Y8_9PLEO</name>
<evidence type="ECO:0000259" key="1">
    <source>
        <dbReference type="PROSITE" id="PS50181"/>
    </source>
</evidence>
<dbReference type="PROSITE" id="PS50181">
    <property type="entry name" value="FBOX"/>
    <property type="match status" value="1"/>
</dbReference>
<dbReference type="Proteomes" id="UP000800093">
    <property type="component" value="Unassembled WGS sequence"/>
</dbReference>
<accession>A0A9P4N2Y8</accession>
<reference evidence="3" key="1">
    <citation type="journal article" date="2020" name="Stud. Mycol.">
        <title>101 Dothideomycetes genomes: A test case for predicting lifestyles and emergence of pathogens.</title>
        <authorList>
            <person name="Haridas S."/>
            <person name="Albert R."/>
            <person name="Binder M."/>
            <person name="Bloem J."/>
            <person name="LaButti K."/>
            <person name="Salamov A."/>
            <person name="Andreopoulos B."/>
            <person name="Baker S."/>
            <person name="Barry K."/>
            <person name="Bills G."/>
            <person name="Bluhm B."/>
            <person name="Cannon C."/>
            <person name="Castanera R."/>
            <person name="Culley D."/>
            <person name="Daum C."/>
            <person name="Ezra D."/>
            <person name="Gonzalez J."/>
            <person name="Henrissat B."/>
            <person name="Kuo A."/>
            <person name="Liang C."/>
            <person name="Lipzen A."/>
            <person name="Lutzoni F."/>
            <person name="Magnuson J."/>
            <person name="Mondo S."/>
            <person name="Nolan M."/>
            <person name="Ohm R."/>
            <person name="Pangilinan J."/>
            <person name="Park H.-J."/>
            <person name="Ramirez L."/>
            <person name="Alfaro M."/>
            <person name="Sun H."/>
            <person name="Tritt A."/>
            <person name="Yoshinaga Y."/>
            <person name="Zwiers L.-H."/>
            <person name="Turgeon B."/>
            <person name="Goodwin S."/>
            <person name="Spatafora J."/>
            <person name="Crous P."/>
            <person name="Grigoriev I."/>
        </authorList>
    </citation>
    <scope>NUCLEOTIDE SEQUENCE [LARGE SCALE GENOMIC DNA]</scope>
    <source>
        <strain evidence="3">CBS 304.66</strain>
    </source>
</reference>